<keyword evidence="1" id="KW-0614">Plasmid</keyword>
<dbReference type="Proteomes" id="UP001061991">
    <property type="component" value="Plasmid p_unnamed2"/>
</dbReference>
<name>A0ACD4CX99_9HYPH</name>
<evidence type="ECO:0000313" key="1">
    <source>
        <dbReference type="EMBL" id="UXN58215.1"/>
    </source>
</evidence>
<protein>
    <submittedName>
        <fullName evidence="1">Uncharacterized protein</fullName>
    </submittedName>
</protein>
<gene>
    <name evidence="1" type="ORF">N8E88_05190</name>
</gene>
<dbReference type="EMBL" id="CP104971">
    <property type="protein sequence ID" value="UXN58215.1"/>
    <property type="molecule type" value="Genomic_DNA"/>
</dbReference>
<accession>A0ACD4CX99</accession>
<reference evidence="1" key="1">
    <citation type="submission" date="2022-09" db="EMBL/GenBank/DDBJ databases">
        <title>Interaction between co-microsymbionts with complementary sets of symbiotic genes in legume-rhizobium systems.</title>
        <authorList>
            <person name="Safronova V."/>
            <person name="Sazanova A."/>
            <person name="Afonin A."/>
            <person name="Chirak E."/>
        </authorList>
    </citation>
    <scope>NUCLEOTIDE SEQUENCE</scope>
    <source>
        <strain evidence="1">A18/3m</strain>
    </source>
</reference>
<sequence>MTDLSAKQLYELELWVSERRLARKSVTACPSCEGTGMVMTDNADDTAPRPCPRCSGAKFFHERKKRDAAGDQS</sequence>
<organism evidence="1 2">
    <name type="scientific">Phyllobacterium zundukense</name>
    <dbReference type="NCBI Taxonomy" id="1867719"/>
    <lineage>
        <taxon>Bacteria</taxon>
        <taxon>Pseudomonadati</taxon>
        <taxon>Pseudomonadota</taxon>
        <taxon>Alphaproteobacteria</taxon>
        <taxon>Hyphomicrobiales</taxon>
        <taxon>Phyllobacteriaceae</taxon>
        <taxon>Phyllobacterium</taxon>
    </lineage>
</organism>
<geneLocation type="plasmid" evidence="1 2">
    <name>p_unnamed2</name>
</geneLocation>
<evidence type="ECO:0000313" key="2">
    <source>
        <dbReference type="Proteomes" id="UP001061991"/>
    </source>
</evidence>
<proteinExistence type="predicted"/>
<keyword evidence="2" id="KW-1185">Reference proteome</keyword>